<keyword evidence="2" id="KW-0147">Chitin-binding</keyword>
<evidence type="ECO:0000259" key="7">
    <source>
        <dbReference type="PROSITE" id="PS51910"/>
    </source>
</evidence>
<dbReference type="FunFam" id="3.10.50.10:FF:000001">
    <property type="entry name" value="Chitinase 3-like 1"/>
    <property type="match status" value="1"/>
</dbReference>
<dbReference type="GO" id="GO:0006032">
    <property type="term" value="P:chitin catabolic process"/>
    <property type="evidence" value="ECO:0007669"/>
    <property type="project" value="TreeGrafter"/>
</dbReference>
<name>B4NN72_DROWI</name>
<dbReference type="Pfam" id="PF00704">
    <property type="entry name" value="Glyco_hydro_18"/>
    <property type="match status" value="1"/>
</dbReference>
<dbReference type="OrthoDB" id="76388at2759"/>
<dbReference type="InterPro" id="IPR011583">
    <property type="entry name" value="Chitinase_II/V-like_cat"/>
</dbReference>
<keyword evidence="4" id="KW-1015">Disulfide bond</keyword>
<dbReference type="GO" id="GO:0005975">
    <property type="term" value="P:carbohydrate metabolic process"/>
    <property type="evidence" value="ECO:0007669"/>
    <property type="project" value="InterPro"/>
</dbReference>
<dbReference type="InterPro" id="IPR036508">
    <property type="entry name" value="Chitin-bd_dom_sf"/>
</dbReference>
<dbReference type="Proteomes" id="UP000007798">
    <property type="component" value="Unassembled WGS sequence"/>
</dbReference>
<dbReference type="InterPro" id="IPR029070">
    <property type="entry name" value="Chitinase_insertion_sf"/>
</dbReference>
<dbReference type="GO" id="GO:0018990">
    <property type="term" value="P:ecdysis, chitin-based cuticle"/>
    <property type="evidence" value="ECO:0007669"/>
    <property type="project" value="EnsemblMetazoa"/>
</dbReference>
<dbReference type="SUPFAM" id="SSF51445">
    <property type="entry name" value="(Trans)glycosidases"/>
    <property type="match status" value="1"/>
</dbReference>
<dbReference type="GO" id="GO:0040003">
    <property type="term" value="P:chitin-based cuticle development"/>
    <property type="evidence" value="ECO:0007669"/>
    <property type="project" value="EnsemblMetazoa"/>
</dbReference>
<dbReference type="SMART" id="SM00494">
    <property type="entry name" value="ChtBD2"/>
    <property type="match status" value="1"/>
</dbReference>
<dbReference type="InterPro" id="IPR001223">
    <property type="entry name" value="Glyco_hydro18_cat"/>
</dbReference>
<accession>B4NN72</accession>
<dbReference type="PhylomeDB" id="B4NN72"/>
<dbReference type="GO" id="GO:0042060">
    <property type="term" value="P:wound healing"/>
    <property type="evidence" value="ECO:0007669"/>
    <property type="project" value="EnsemblMetazoa"/>
</dbReference>
<dbReference type="Pfam" id="PF01607">
    <property type="entry name" value="CBM_14"/>
    <property type="match status" value="1"/>
</dbReference>
<evidence type="ECO:0000256" key="1">
    <source>
        <dbReference type="ARBA" id="ARBA00009121"/>
    </source>
</evidence>
<dbReference type="KEGG" id="dwi:6652477"/>
<feature type="domain" description="Chitin-binding type-2" evidence="6">
    <location>
        <begin position="389"/>
        <end position="443"/>
    </location>
</feature>
<dbReference type="GO" id="GO:0005576">
    <property type="term" value="C:extracellular region"/>
    <property type="evidence" value="ECO:0007669"/>
    <property type="project" value="InterPro"/>
</dbReference>
<proteinExistence type="inferred from homology"/>
<dbReference type="STRING" id="7260.B4NN72"/>
<keyword evidence="8" id="KW-0326">Glycosidase</keyword>
<keyword evidence="3 5" id="KW-0732">Signal</keyword>
<dbReference type="FunCoup" id="B4NN72">
    <property type="interactions" value="54"/>
</dbReference>
<dbReference type="GO" id="GO:0008843">
    <property type="term" value="F:endochitinase activity"/>
    <property type="evidence" value="ECO:0007669"/>
    <property type="project" value="UniProtKB-EC"/>
</dbReference>
<feature type="chain" id="PRO_5002816606" evidence="5">
    <location>
        <begin position="21"/>
        <end position="469"/>
    </location>
</feature>
<evidence type="ECO:0000313" key="8">
    <source>
        <dbReference type="EMBL" id="EDW85811.1"/>
    </source>
</evidence>
<gene>
    <name evidence="8" type="primary">Dwil\GK22945</name>
    <name evidence="8" type="ORF">Dwil_GK22945</name>
</gene>
<dbReference type="SUPFAM" id="SSF54556">
    <property type="entry name" value="Chitinase insertion domain"/>
    <property type="match status" value="1"/>
</dbReference>
<dbReference type="PROSITE" id="PS51910">
    <property type="entry name" value="GH18_2"/>
    <property type="match status" value="1"/>
</dbReference>
<dbReference type="PANTHER" id="PTHR11177">
    <property type="entry name" value="CHITINASE"/>
    <property type="match status" value="1"/>
</dbReference>
<dbReference type="SMART" id="SM00636">
    <property type="entry name" value="Glyco_18"/>
    <property type="match status" value="1"/>
</dbReference>
<dbReference type="GO" id="GO:0008061">
    <property type="term" value="F:chitin binding"/>
    <property type="evidence" value="ECO:0007669"/>
    <property type="project" value="UniProtKB-KW"/>
</dbReference>
<feature type="domain" description="GH18" evidence="7">
    <location>
        <begin position="24"/>
        <end position="376"/>
    </location>
</feature>
<organism evidence="8 9">
    <name type="scientific">Drosophila willistoni</name>
    <name type="common">Fruit fly</name>
    <dbReference type="NCBI Taxonomy" id="7260"/>
    <lineage>
        <taxon>Eukaryota</taxon>
        <taxon>Metazoa</taxon>
        <taxon>Ecdysozoa</taxon>
        <taxon>Arthropoda</taxon>
        <taxon>Hexapoda</taxon>
        <taxon>Insecta</taxon>
        <taxon>Pterygota</taxon>
        <taxon>Neoptera</taxon>
        <taxon>Endopterygota</taxon>
        <taxon>Diptera</taxon>
        <taxon>Brachycera</taxon>
        <taxon>Muscomorpha</taxon>
        <taxon>Ephydroidea</taxon>
        <taxon>Drosophilidae</taxon>
        <taxon>Drosophila</taxon>
        <taxon>Sophophora</taxon>
    </lineage>
</organism>
<dbReference type="EMBL" id="CH964282">
    <property type="protein sequence ID" value="EDW85811.1"/>
    <property type="molecule type" value="Genomic_DNA"/>
</dbReference>
<keyword evidence="9" id="KW-1185">Reference proteome</keyword>
<dbReference type="InterPro" id="IPR002557">
    <property type="entry name" value="Chitin-bd_dom"/>
</dbReference>
<dbReference type="AlphaFoldDB" id="B4NN72"/>
<sequence>MHCLKVILALIASLIVGGAANSDYKIFCYWDVGSLHYKNITRFFTWDFDPELCTHLIYGSAFSVTEETGELELTDKYALVENEFLRVGKKFKKHGNVEKLIFSVGGFNDRSGKFSKMVGDVHRRDRFFTSIIEFMYQWSFDGIQIDWEFPTQRGVQPEDRRNFIMFLEELKIILEEHEFVLMTAVSGRLDQQTLAFYDIPNIVKYSDFVGLVLHENSDPYRSHLGYNAPLPDVKFAVEHWTKHGQTPSKLVVVVPFFVRSYTMQQNNTMVGAPSKGPGEQTQFTRQPGFMTYGEWCLRSGKWKKMFDSRASVPYAFRNNQWVSYEDASSIYAKMAVIRSHRLAGAMAWSVDVDDHGGKCGERFPLLRVIVVAIGDTKTLTTEKPTTEGIGICPQDGLFRHPWDCQQFHQCRDGQRVDYECVDGYYFDPQDGQCKLANLVKCENNFVTWKPGQKGFNVDNMPLNLKIVSN</sequence>
<keyword evidence="8" id="KW-0378">Hydrolase</keyword>
<dbReference type="SUPFAM" id="SSF57625">
    <property type="entry name" value="Invertebrate chitin-binding proteins"/>
    <property type="match status" value="1"/>
</dbReference>
<feature type="signal peptide" evidence="5">
    <location>
        <begin position="1"/>
        <end position="20"/>
    </location>
</feature>
<evidence type="ECO:0000256" key="5">
    <source>
        <dbReference type="SAM" id="SignalP"/>
    </source>
</evidence>
<evidence type="ECO:0000256" key="4">
    <source>
        <dbReference type="ARBA" id="ARBA00023157"/>
    </source>
</evidence>
<evidence type="ECO:0000256" key="2">
    <source>
        <dbReference type="ARBA" id="ARBA00022669"/>
    </source>
</evidence>
<protein>
    <submittedName>
        <fullName evidence="8">Uncharacterized protein</fullName>
        <ecNumber evidence="8">3.2.1.14</ecNumber>
    </submittedName>
</protein>
<dbReference type="GO" id="GO:0035152">
    <property type="term" value="P:regulation of tube architecture, open tracheal system"/>
    <property type="evidence" value="ECO:0007669"/>
    <property type="project" value="EnsemblMetazoa"/>
</dbReference>
<dbReference type="OMA" id="LYHECRD"/>
<dbReference type="InterPro" id="IPR017853">
    <property type="entry name" value="GH"/>
</dbReference>
<dbReference type="InParanoid" id="B4NN72"/>
<dbReference type="Gene3D" id="3.10.50.10">
    <property type="match status" value="1"/>
</dbReference>
<dbReference type="EC" id="3.2.1.14" evidence="8"/>
<dbReference type="PROSITE" id="PS50940">
    <property type="entry name" value="CHIT_BIND_II"/>
    <property type="match status" value="1"/>
</dbReference>
<evidence type="ECO:0000313" key="9">
    <source>
        <dbReference type="Proteomes" id="UP000007798"/>
    </source>
</evidence>
<dbReference type="HOGENOM" id="CLU_002833_3_1_1"/>
<dbReference type="InterPro" id="IPR050314">
    <property type="entry name" value="Glycosyl_Hydrlase_18"/>
</dbReference>
<evidence type="ECO:0000256" key="3">
    <source>
        <dbReference type="ARBA" id="ARBA00022729"/>
    </source>
</evidence>
<dbReference type="PANTHER" id="PTHR11177:SF317">
    <property type="entry name" value="CHITINASE 12-RELATED"/>
    <property type="match status" value="1"/>
</dbReference>
<dbReference type="Gene3D" id="3.20.20.80">
    <property type="entry name" value="Glycosidases"/>
    <property type="match status" value="1"/>
</dbReference>
<comment type="similarity">
    <text evidence="1">Belongs to the glycosyl hydrolase 18 family. Chitinase class II subfamily.</text>
</comment>
<dbReference type="Gene3D" id="2.170.140.10">
    <property type="entry name" value="Chitin binding domain"/>
    <property type="match status" value="1"/>
</dbReference>
<dbReference type="SMR" id="B4NN72"/>
<reference evidence="8 9" key="1">
    <citation type="journal article" date="2007" name="Nature">
        <title>Evolution of genes and genomes on the Drosophila phylogeny.</title>
        <authorList>
            <consortium name="Drosophila 12 Genomes Consortium"/>
            <person name="Clark A.G."/>
            <person name="Eisen M.B."/>
            <person name="Smith D.R."/>
            <person name="Bergman C.M."/>
            <person name="Oliver B."/>
            <person name="Markow T.A."/>
            <person name="Kaufman T.C."/>
            <person name="Kellis M."/>
            <person name="Gelbart W."/>
            <person name="Iyer V.N."/>
            <person name="Pollard D.A."/>
            <person name="Sackton T.B."/>
            <person name="Larracuente A.M."/>
            <person name="Singh N.D."/>
            <person name="Abad J.P."/>
            <person name="Abt D.N."/>
            <person name="Adryan B."/>
            <person name="Aguade M."/>
            <person name="Akashi H."/>
            <person name="Anderson W.W."/>
            <person name="Aquadro C.F."/>
            <person name="Ardell D.H."/>
            <person name="Arguello R."/>
            <person name="Artieri C.G."/>
            <person name="Barbash D.A."/>
            <person name="Barker D."/>
            <person name="Barsanti P."/>
            <person name="Batterham P."/>
            <person name="Batzoglou S."/>
            <person name="Begun D."/>
            <person name="Bhutkar A."/>
            <person name="Blanco E."/>
            <person name="Bosak S.A."/>
            <person name="Bradley R.K."/>
            <person name="Brand A.D."/>
            <person name="Brent M.R."/>
            <person name="Brooks A.N."/>
            <person name="Brown R.H."/>
            <person name="Butlin R.K."/>
            <person name="Caggese C."/>
            <person name="Calvi B.R."/>
            <person name="Bernardo de Carvalho A."/>
            <person name="Caspi A."/>
            <person name="Castrezana S."/>
            <person name="Celniker S.E."/>
            <person name="Chang J.L."/>
            <person name="Chapple C."/>
            <person name="Chatterji S."/>
            <person name="Chinwalla A."/>
            <person name="Civetta A."/>
            <person name="Clifton S.W."/>
            <person name="Comeron J.M."/>
            <person name="Costello J.C."/>
            <person name="Coyne J.A."/>
            <person name="Daub J."/>
            <person name="David R.G."/>
            <person name="Delcher A.L."/>
            <person name="Delehaunty K."/>
            <person name="Do C.B."/>
            <person name="Ebling H."/>
            <person name="Edwards K."/>
            <person name="Eickbush T."/>
            <person name="Evans J.D."/>
            <person name="Filipski A."/>
            <person name="Findeiss S."/>
            <person name="Freyhult E."/>
            <person name="Fulton L."/>
            <person name="Fulton R."/>
            <person name="Garcia A.C."/>
            <person name="Gardiner A."/>
            <person name="Garfield D.A."/>
            <person name="Garvin B.E."/>
            <person name="Gibson G."/>
            <person name="Gilbert D."/>
            <person name="Gnerre S."/>
            <person name="Godfrey J."/>
            <person name="Good R."/>
            <person name="Gotea V."/>
            <person name="Gravely B."/>
            <person name="Greenberg A.J."/>
            <person name="Griffiths-Jones S."/>
            <person name="Gross S."/>
            <person name="Guigo R."/>
            <person name="Gustafson E.A."/>
            <person name="Haerty W."/>
            <person name="Hahn M.W."/>
            <person name="Halligan D.L."/>
            <person name="Halpern A.L."/>
            <person name="Halter G.M."/>
            <person name="Han M.V."/>
            <person name="Heger A."/>
            <person name="Hillier L."/>
            <person name="Hinrichs A.S."/>
            <person name="Holmes I."/>
            <person name="Hoskins R.A."/>
            <person name="Hubisz M.J."/>
            <person name="Hultmark D."/>
            <person name="Huntley M.A."/>
            <person name="Jaffe D.B."/>
            <person name="Jagadeeshan S."/>
            <person name="Jeck W.R."/>
            <person name="Johnson J."/>
            <person name="Jones C.D."/>
            <person name="Jordan W.C."/>
            <person name="Karpen G.H."/>
            <person name="Kataoka E."/>
            <person name="Keightley P.D."/>
            <person name="Kheradpour P."/>
            <person name="Kirkness E.F."/>
            <person name="Koerich L.B."/>
            <person name="Kristiansen K."/>
            <person name="Kudrna D."/>
            <person name="Kulathinal R.J."/>
            <person name="Kumar S."/>
            <person name="Kwok R."/>
            <person name="Lander E."/>
            <person name="Langley C.H."/>
            <person name="Lapoint R."/>
            <person name="Lazzaro B.P."/>
            <person name="Lee S.J."/>
            <person name="Levesque L."/>
            <person name="Li R."/>
            <person name="Lin C.F."/>
            <person name="Lin M.F."/>
            <person name="Lindblad-Toh K."/>
            <person name="Llopart A."/>
            <person name="Long M."/>
            <person name="Low L."/>
            <person name="Lozovsky E."/>
            <person name="Lu J."/>
            <person name="Luo M."/>
            <person name="Machado C.A."/>
            <person name="Makalowski W."/>
            <person name="Marzo M."/>
            <person name="Matsuda M."/>
            <person name="Matzkin L."/>
            <person name="McAllister B."/>
            <person name="McBride C.S."/>
            <person name="McKernan B."/>
            <person name="McKernan K."/>
            <person name="Mendez-Lago M."/>
            <person name="Minx P."/>
            <person name="Mollenhauer M.U."/>
            <person name="Montooth K."/>
            <person name="Mount S.M."/>
            <person name="Mu X."/>
            <person name="Myers E."/>
            <person name="Negre B."/>
            <person name="Newfeld S."/>
            <person name="Nielsen R."/>
            <person name="Noor M.A."/>
            <person name="O'Grady P."/>
            <person name="Pachter L."/>
            <person name="Papaceit M."/>
            <person name="Parisi M.J."/>
            <person name="Parisi M."/>
            <person name="Parts L."/>
            <person name="Pedersen J.S."/>
            <person name="Pesole G."/>
            <person name="Phillippy A.M."/>
            <person name="Ponting C.P."/>
            <person name="Pop M."/>
            <person name="Porcelli D."/>
            <person name="Powell J.R."/>
            <person name="Prohaska S."/>
            <person name="Pruitt K."/>
            <person name="Puig M."/>
            <person name="Quesneville H."/>
            <person name="Ram K.R."/>
            <person name="Rand D."/>
            <person name="Rasmussen M.D."/>
            <person name="Reed L.K."/>
            <person name="Reenan R."/>
            <person name="Reily A."/>
            <person name="Remington K.A."/>
            <person name="Rieger T.T."/>
            <person name="Ritchie M.G."/>
            <person name="Robin C."/>
            <person name="Rogers Y.H."/>
            <person name="Rohde C."/>
            <person name="Rozas J."/>
            <person name="Rubenfield M.J."/>
            <person name="Ruiz A."/>
            <person name="Russo S."/>
            <person name="Salzberg S.L."/>
            <person name="Sanchez-Gracia A."/>
            <person name="Saranga D.J."/>
            <person name="Sato H."/>
            <person name="Schaeffer S.W."/>
            <person name="Schatz M.C."/>
            <person name="Schlenke T."/>
            <person name="Schwartz R."/>
            <person name="Segarra C."/>
            <person name="Singh R.S."/>
            <person name="Sirot L."/>
            <person name="Sirota M."/>
            <person name="Sisneros N.B."/>
            <person name="Smith C.D."/>
            <person name="Smith T.F."/>
            <person name="Spieth J."/>
            <person name="Stage D.E."/>
            <person name="Stark A."/>
            <person name="Stephan W."/>
            <person name="Strausberg R.L."/>
            <person name="Strempel S."/>
            <person name="Sturgill D."/>
            <person name="Sutton G."/>
            <person name="Sutton G.G."/>
            <person name="Tao W."/>
            <person name="Teichmann S."/>
            <person name="Tobari Y.N."/>
            <person name="Tomimura Y."/>
            <person name="Tsolas J.M."/>
            <person name="Valente V.L."/>
            <person name="Venter E."/>
            <person name="Venter J.C."/>
            <person name="Vicario S."/>
            <person name="Vieira F.G."/>
            <person name="Vilella A.J."/>
            <person name="Villasante A."/>
            <person name="Walenz B."/>
            <person name="Wang J."/>
            <person name="Wasserman M."/>
            <person name="Watts T."/>
            <person name="Wilson D."/>
            <person name="Wilson R.K."/>
            <person name="Wing R.A."/>
            <person name="Wolfner M.F."/>
            <person name="Wong A."/>
            <person name="Wong G.K."/>
            <person name="Wu C.I."/>
            <person name="Wu G."/>
            <person name="Yamamoto D."/>
            <person name="Yang H.P."/>
            <person name="Yang S.P."/>
            <person name="Yorke J.A."/>
            <person name="Yoshida K."/>
            <person name="Zdobnov E."/>
            <person name="Zhang P."/>
            <person name="Zhang Y."/>
            <person name="Zimin A.V."/>
            <person name="Baldwin J."/>
            <person name="Abdouelleil A."/>
            <person name="Abdulkadir J."/>
            <person name="Abebe A."/>
            <person name="Abera B."/>
            <person name="Abreu J."/>
            <person name="Acer S.C."/>
            <person name="Aftuck L."/>
            <person name="Alexander A."/>
            <person name="An P."/>
            <person name="Anderson E."/>
            <person name="Anderson S."/>
            <person name="Arachi H."/>
            <person name="Azer M."/>
            <person name="Bachantsang P."/>
            <person name="Barry A."/>
            <person name="Bayul T."/>
            <person name="Berlin A."/>
            <person name="Bessette D."/>
            <person name="Bloom T."/>
            <person name="Blye J."/>
            <person name="Boguslavskiy L."/>
            <person name="Bonnet C."/>
            <person name="Boukhgalter B."/>
            <person name="Bourzgui I."/>
            <person name="Brown A."/>
            <person name="Cahill P."/>
            <person name="Channer S."/>
            <person name="Cheshatsang Y."/>
            <person name="Chuda L."/>
            <person name="Citroen M."/>
            <person name="Collymore A."/>
            <person name="Cooke P."/>
            <person name="Costello M."/>
            <person name="D'Aco K."/>
            <person name="Daza R."/>
            <person name="De Haan G."/>
            <person name="DeGray S."/>
            <person name="DeMaso C."/>
            <person name="Dhargay N."/>
            <person name="Dooley K."/>
            <person name="Dooley E."/>
            <person name="Doricent M."/>
            <person name="Dorje P."/>
            <person name="Dorjee K."/>
            <person name="Dupes A."/>
            <person name="Elong R."/>
            <person name="Falk J."/>
            <person name="Farina A."/>
            <person name="Faro S."/>
            <person name="Ferguson D."/>
            <person name="Fisher S."/>
            <person name="Foley C.D."/>
            <person name="Franke A."/>
            <person name="Friedrich D."/>
            <person name="Gadbois L."/>
            <person name="Gearin G."/>
            <person name="Gearin C.R."/>
            <person name="Giannoukos G."/>
            <person name="Goode T."/>
            <person name="Graham J."/>
            <person name="Grandbois E."/>
            <person name="Grewal S."/>
            <person name="Gyaltsen K."/>
            <person name="Hafez N."/>
            <person name="Hagos B."/>
            <person name="Hall J."/>
            <person name="Henson C."/>
            <person name="Hollinger A."/>
            <person name="Honan T."/>
            <person name="Huard M.D."/>
            <person name="Hughes L."/>
            <person name="Hurhula B."/>
            <person name="Husby M.E."/>
            <person name="Kamat A."/>
            <person name="Kanga B."/>
            <person name="Kashin S."/>
            <person name="Khazanovich D."/>
            <person name="Kisner P."/>
            <person name="Lance K."/>
            <person name="Lara M."/>
            <person name="Lee W."/>
            <person name="Lennon N."/>
            <person name="Letendre F."/>
            <person name="LeVine R."/>
            <person name="Lipovsky A."/>
            <person name="Liu X."/>
            <person name="Liu J."/>
            <person name="Liu S."/>
            <person name="Lokyitsang T."/>
            <person name="Lokyitsang Y."/>
            <person name="Lubonja R."/>
            <person name="Lui A."/>
            <person name="MacDonald P."/>
            <person name="Magnisalis V."/>
            <person name="Maru K."/>
            <person name="Matthews C."/>
            <person name="McCusker W."/>
            <person name="McDonough S."/>
            <person name="Mehta T."/>
            <person name="Meldrim J."/>
            <person name="Meneus L."/>
            <person name="Mihai O."/>
            <person name="Mihalev A."/>
            <person name="Mihova T."/>
            <person name="Mittelman R."/>
            <person name="Mlenga V."/>
            <person name="Montmayeur A."/>
            <person name="Mulrain L."/>
            <person name="Navidi A."/>
            <person name="Naylor J."/>
            <person name="Negash T."/>
            <person name="Nguyen T."/>
            <person name="Nguyen N."/>
            <person name="Nicol R."/>
            <person name="Norbu C."/>
            <person name="Norbu N."/>
            <person name="Novod N."/>
            <person name="O'Neill B."/>
            <person name="Osman S."/>
            <person name="Markiewicz E."/>
            <person name="Oyono O.L."/>
            <person name="Patti C."/>
            <person name="Phunkhang P."/>
            <person name="Pierre F."/>
            <person name="Priest M."/>
            <person name="Raghuraman S."/>
            <person name="Rege F."/>
            <person name="Reyes R."/>
            <person name="Rise C."/>
            <person name="Rogov P."/>
            <person name="Ross K."/>
            <person name="Ryan E."/>
            <person name="Settipalli S."/>
            <person name="Shea T."/>
            <person name="Sherpa N."/>
            <person name="Shi L."/>
            <person name="Shih D."/>
            <person name="Sparrow T."/>
            <person name="Spaulding J."/>
            <person name="Stalker J."/>
            <person name="Stange-Thomann N."/>
            <person name="Stavropoulos S."/>
            <person name="Stone C."/>
            <person name="Strader C."/>
            <person name="Tesfaye S."/>
            <person name="Thomson T."/>
            <person name="Thoulutsang Y."/>
            <person name="Thoulutsang D."/>
            <person name="Topham K."/>
            <person name="Topping I."/>
            <person name="Tsamla T."/>
            <person name="Vassiliev H."/>
            <person name="Vo A."/>
            <person name="Wangchuk T."/>
            <person name="Wangdi T."/>
            <person name="Weiand M."/>
            <person name="Wilkinson J."/>
            <person name="Wilson A."/>
            <person name="Yadav S."/>
            <person name="Young G."/>
            <person name="Yu Q."/>
            <person name="Zembek L."/>
            <person name="Zhong D."/>
            <person name="Zimmer A."/>
            <person name="Zwirko Z."/>
            <person name="Jaffe D.B."/>
            <person name="Alvarez P."/>
            <person name="Brockman W."/>
            <person name="Butler J."/>
            <person name="Chin C."/>
            <person name="Gnerre S."/>
            <person name="Grabherr M."/>
            <person name="Kleber M."/>
            <person name="Mauceli E."/>
            <person name="MacCallum I."/>
        </authorList>
    </citation>
    <scope>NUCLEOTIDE SEQUENCE [LARGE SCALE GENOMIC DNA]</scope>
    <source>
        <strain evidence="9">Tucson 14030-0811.24</strain>
    </source>
</reference>
<dbReference type="eggNOG" id="KOG2806">
    <property type="taxonomic scope" value="Eukaryota"/>
</dbReference>
<evidence type="ECO:0000259" key="6">
    <source>
        <dbReference type="PROSITE" id="PS50940"/>
    </source>
</evidence>